<dbReference type="NCBIfam" id="TIGR01510">
    <property type="entry name" value="coaD_prev_kdtB"/>
    <property type="match status" value="1"/>
</dbReference>
<feature type="binding site" evidence="9">
    <location>
        <position position="17"/>
    </location>
    <ligand>
        <name>ATP</name>
        <dbReference type="ChEBI" id="CHEBI:30616"/>
    </ligand>
</feature>
<comment type="caution">
    <text evidence="11">The sequence shown here is derived from an EMBL/GenBank/DDBJ whole genome shotgun (WGS) entry which is preliminary data.</text>
</comment>
<evidence type="ECO:0000256" key="9">
    <source>
        <dbReference type="HAMAP-Rule" id="MF_00151"/>
    </source>
</evidence>
<dbReference type="PANTHER" id="PTHR21342">
    <property type="entry name" value="PHOSPHOPANTETHEINE ADENYLYLTRANSFERASE"/>
    <property type="match status" value="1"/>
</dbReference>
<dbReference type="PRINTS" id="PR01020">
    <property type="entry name" value="LPSBIOSNTHSS"/>
</dbReference>
<comment type="catalytic activity">
    <reaction evidence="8 9">
        <text>(R)-4'-phosphopantetheine + ATP + H(+) = 3'-dephospho-CoA + diphosphate</text>
        <dbReference type="Rhea" id="RHEA:19801"/>
        <dbReference type="ChEBI" id="CHEBI:15378"/>
        <dbReference type="ChEBI" id="CHEBI:30616"/>
        <dbReference type="ChEBI" id="CHEBI:33019"/>
        <dbReference type="ChEBI" id="CHEBI:57328"/>
        <dbReference type="ChEBI" id="CHEBI:61723"/>
        <dbReference type="EC" id="2.7.7.3"/>
    </reaction>
</comment>
<feature type="binding site" evidence="9">
    <location>
        <position position="9"/>
    </location>
    <ligand>
        <name>substrate</name>
    </ligand>
</feature>
<comment type="cofactor">
    <cofactor evidence="9">
        <name>Mg(2+)</name>
        <dbReference type="ChEBI" id="CHEBI:18420"/>
    </cofactor>
</comment>
<feature type="binding site" evidence="9">
    <location>
        <begin position="88"/>
        <end position="90"/>
    </location>
    <ligand>
        <name>ATP</name>
        <dbReference type="ChEBI" id="CHEBI:30616"/>
    </ligand>
</feature>
<evidence type="ECO:0000256" key="2">
    <source>
        <dbReference type="ARBA" id="ARBA00022679"/>
    </source>
</evidence>
<dbReference type="EMBL" id="DVNE01000029">
    <property type="protein sequence ID" value="HIU61627.1"/>
    <property type="molecule type" value="Genomic_DNA"/>
</dbReference>
<evidence type="ECO:0000259" key="10">
    <source>
        <dbReference type="Pfam" id="PF01467"/>
    </source>
</evidence>
<evidence type="ECO:0000313" key="12">
    <source>
        <dbReference type="Proteomes" id="UP000824110"/>
    </source>
</evidence>
<dbReference type="InterPro" id="IPR001980">
    <property type="entry name" value="PPAT"/>
</dbReference>
<dbReference type="AlphaFoldDB" id="A0A9D1SJ77"/>
<dbReference type="GO" id="GO:0015937">
    <property type="term" value="P:coenzyme A biosynthetic process"/>
    <property type="evidence" value="ECO:0007669"/>
    <property type="project" value="UniProtKB-UniRule"/>
</dbReference>
<keyword evidence="1 9" id="KW-0963">Cytoplasm</keyword>
<comment type="subcellular location">
    <subcellularLocation>
        <location evidence="9">Cytoplasm</location>
    </subcellularLocation>
</comment>
<feature type="binding site" evidence="9">
    <location>
        <position position="98"/>
    </location>
    <ligand>
        <name>ATP</name>
        <dbReference type="ChEBI" id="CHEBI:30616"/>
    </ligand>
</feature>
<organism evidence="11 12">
    <name type="scientific">Candidatus Coproplasma excrementigallinarum</name>
    <dbReference type="NCBI Taxonomy" id="2840747"/>
    <lineage>
        <taxon>Bacteria</taxon>
        <taxon>Bacillati</taxon>
        <taxon>Bacillota</taxon>
        <taxon>Clostridia</taxon>
        <taxon>Eubacteriales</taxon>
        <taxon>Candidatus Coproplasma</taxon>
    </lineage>
</organism>
<keyword evidence="4 9" id="KW-0547">Nucleotide-binding</keyword>
<accession>A0A9D1SJ77</accession>
<dbReference type="Gene3D" id="3.40.50.620">
    <property type="entry name" value="HUPs"/>
    <property type="match status" value="1"/>
</dbReference>
<name>A0A9D1SJ77_9FIRM</name>
<feature type="binding site" evidence="9">
    <location>
        <position position="73"/>
    </location>
    <ligand>
        <name>substrate</name>
    </ligand>
</feature>
<reference evidence="11" key="2">
    <citation type="journal article" date="2021" name="PeerJ">
        <title>Extensive microbial diversity within the chicken gut microbiome revealed by metagenomics and culture.</title>
        <authorList>
            <person name="Gilroy R."/>
            <person name="Ravi A."/>
            <person name="Getino M."/>
            <person name="Pursley I."/>
            <person name="Horton D.L."/>
            <person name="Alikhan N.F."/>
            <person name="Baker D."/>
            <person name="Gharbi K."/>
            <person name="Hall N."/>
            <person name="Watson M."/>
            <person name="Adriaenssens E.M."/>
            <person name="Foster-Nyarko E."/>
            <person name="Jarju S."/>
            <person name="Secka A."/>
            <person name="Antonio M."/>
            <person name="Oren A."/>
            <person name="Chaudhuri R.R."/>
            <person name="La Ragione R."/>
            <person name="Hildebrand F."/>
            <person name="Pallen M.J."/>
        </authorList>
    </citation>
    <scope>NUCLEOTIDE SEQUENCE</scope>
    <source>
        <strain evidence="11">CHK195-12923</strain>
    </source>
</reference>
<dbReference type="InterPro" id="IPR004821">
    <property type="entry name" value="Cyt_trans-like"/>
</dbReference>
<feature type="binding site" evidence="9">
    <location>
        <begin position="123"/>
        <end position="129"/>
    </location>
    <ligand>
        <name>ATP</name>
        <dbReference type="ChEBI" id="CHEBI:30616"/>
    </ligand>
</feature>
<evidence type="ECO:0000256" key="6">
    <source>
        <dbReference type="ARBA" id="ARBA00022842"/>
    </source>
</evidence>
<dbReference type="HAMAP" id="MF_00151">
    <property type="entry name" value="PPAT_bact"/>
    <property type="match status" value="1"/>
</dbReference>
<dbReference type="Proteomes" id="UP000824110">
    <property type="component" value="Unassembled WGS sequence"/>
</dbReference>
<dbReference type="PANTHER" id="PTHR21342:SF1">
    <property type="entry name" value="PHOSPHOPANTETHEINE ADENYLYLTRANSFERASE"/>
    <property type="match status" value="1"/>
</dbReference>
<dbReference type="GO" id="GO:0005737">
    <property type="term" value="C:cytoplasm"/>
    <property type="evidence" value="ECO:0007669"/>
    <property type="project" value="UniProtKB-SubCell"/>
</dbReference>
<dbReference type="EC" id="2.7.7.3" evidence="9"/>
<comment type="subunit">
    <text evidence="9">Homohexamer.</text>
</comment>
<comment type="pathway">
    <text evidence="9">Cofactor biosynthesis; coenzyme A biosynthesis; CoA from (R)-pantothenate: step 4/5.</text>
</comment>
<feature type="binding site" evidence="9">
    <location>
        <position position="87"/>
    </location>
    <ligand>
        <name>substrate</name>
    </ligand>
</feature>
<evidence type="ECO:0000256" key="1">
    <source>
        <dbReference type="ARBA" id="ARBA00022490"/>
    </source>
</evidence>
<keyword evidence="3 9" id="KW-0548">Nucleotidyltransferase</keyword>
<dbReference type="GO" id="GO:0004595">
    <property type="term" value="F:pantetheine-phosphate adenylyltransferase activity"/>
    <property type="evidence" value="ECO:0007669"/>
    <property type="project" value="UniProtKB-UniRule"/>
</dbReference>
<evidence type="ECO:0000256" key="8">
    <source>
        <dbReference type="ARBA" id="ARBA00029346"/>
    </source>
</evidence>
<evidence type="ECO:0000256" key="3">
    <source>
        <dbReference type="ARBA" id="ARBA00022695"/>
    </source>
</evidence>
<sequence length="163" mass="18484">MKKCVFAGSFDPPTTGHKAVVEACLKIFDEVVIAVMVNTAKRPMLSEEQRAYLLTKLFCGNPKVRVVIFEGAAVDLLKRENTVFYVRGVRNGVDFDYETIDYYASKKLMPELVEIYIPAEQNILQVSSSLVKNSVKFGKELFDYVPQEILADFLEMAEEKKDV</sequence>
<evidence type="ECO:0000313" key="11">
    <source>
        <dbReference type="EMBL" id="HIU61627.1"/>
    </source>
</evidence>
<protein>
    <recommendedName>
        <fullName evidence="9">Phosphopantetheine adenylyltransferase</fullName>
        <ecNumber evidence="9">2.7.7.3</ecNumber>
    </recommendedName>
    <alternativeName>
        <fullName evidence="9">Dephospho-CoA pyrophosphorylase</fullName>
    </alternativeName>
    <alternativeName>
        <fullName evidence="9">Pantetheine-phosphate adenylyltransferase</fullName>
        <shortName evidence="9">PPAT</shortName>
    </alternativeName>
</protein>
<keyword evidence="5 9" id="KW-0067">ATP-binding</keyword>
<keyword evidence="6 9" id="KW-0460">Magnesium</keyword>
<evidence type="ECO:0000256" key="5">
    <source>
        <dbReference type="ARBA" id="ARBA00022840"/>
    </source>
</evidence>
<feature type="binding site" evidence="9">
    <location>
        <begin position="9"/>
        <end position="10"/>
    </location>
    <ligand>
        <name>ATP</name>
        <dbReference type="ChEBI" id="CHEBI:30616"/>
    </ligand>
</feature>
<dbReference type="GO" id="GO:0005524">
    <property type="term" value="F:ATP binding"/>
    <property type="evidence" value="ECO:0007669"/>
    <property type="project" value="UniProtKB-KW"/>
</dbReference>
<dbReference type="SUPFAM" id="SSF52374">
    <property type="entry name" value="Nucleotidylyl transferase"/>
    <property type="match status" value="1"/>
</dbReference>
<dbReference type="InterPro" id="IPR014729">
    <property type="entry name" value="Rossmann-like_a/b/a_fold"/>
</dbReference>
<keyword evidence="7 9" id="KW-0173">Coenzyme A biosynthesis</keyword>
<dbReference type="NCBIfam" id="TIGR00125">
    <property type="entry name" value="cyt_tran_rel"/>
    <property type="match status" value="1"/>
</dbReference>
<reference evidence="11" key="1">
    <citation type="submission" date="2020-10" db="EMBL/GenBank/DDBJ databases">
        <authorList>
            <person name="Gilroy R."/>
        </authorList>
    </citation>
    <scope>NUCLEOTIDE SEQUENCE</scope>
    <source>
        <strain evidence="11">CHK195-12923</strain>
    </source>
</reference>
<evidence type="ECO:0000256" key="4">
    <source>
        <dbReference type="ARBA" id="ARBA00022741"/>
    </source>
</evidence>
<comment type="similarity">
    <text evidence="9">Belongs to the bacterial CoaD family.</text>
</comment>
<gene>
    <name evidence="9 11" type="primary">coaD</name>
    <name evidence="11" type="ORF">IAB69_03155</name>
</gene>
<keyword evidence="2 9" id="KW-0808">Transferase</keyword>
<feature type="binding site" evidence="9">
    <location>
        <position position="41"/>
    </location>
    <ligand>
        <name>substrate</name>
    </ligand>
</feature>
<feature type="domain" description="Cytidyltransferase-like" evidence="10">
    <location>
        <begin position="5"/>
        <end position="133"/>
    </location>
</feature>
<comment type="function">
    <text evidence="9">Reversibly transfers an adenylyl group from ATP to 4'-phosphopantetheine, yielding dephospho-CoA (dPCoA) and pyrophosphate.</text>
</comment>
<feature type="site" description="Transition state stabilizer" evidence="9">
    <location>
        <position position="17"/>
    </location>
</feature>
<dbReference type="Pfam" id="PF01467">
    <property type="entry name" value="CTP_transf_like"/>
    <property type="match status" value="1"/>
</dbReference>
<evidence type="ECO:0000256" key="7">
    <source>
        <dbReference type="ARBA" id="ARBA00022993"/>
    </source>
</evidence>
<proteinExistence type="inferred from homology"/>